<sequence>MRRRVTFSRNVTLSLSRTCQCYCKYCAFKTHQAHLHTPDEVLALLDNAARRQVKELLVLTGERPEVNAGVRAKLAEYGHRDFTAYVVWACERALERGLLPHTNLGVLSKEDLGRLREVTASQGLMLESMRDDLVAHQGSPTKDPARRLETIRWAGELKIPFTSGILVGIGETPEDRVAALAALAEVHAEHGHLQEVILQNFVPHDSYYGQEPGEIADAAAKKYWATGIGEQPHNKLPDWATPVSIREMEDLIAHAQELLPGVGIQIPPNLADWWPQLVDAGATDLGGLSSNGDHISPEHPFPGPHQVRKVLAPKGYALTERLCVYPQYINPEWVDQAVLNTVAAKFWSFIPRSGSGRTEPPRPLRPDLAAGAIEKGRDGIALSPDELTALFAETRPEVIDDLRVAADELRSELAGDTVTFVVNRNINVSNVCIVGCAFCGFGQGKRSPDAYEHERPEFEQRVRDAIAFGATEICMQSGIHPDWDLKNYLHWLRVIKETAAAEGSDLHVHAYSPMEIAHMQDISGLPLPELFAQLRDAGLDSTPGTAAEVLHDGVRGRISPNKLPAARWVEIIEASHNAGLRSTSTVMFGHIEEPWELAEHMRVIRTLQERTGGITEFVPLSFIPFHTLLGRTHGVEEISMAENLKHTAVFRLALGRSVTNLQASWVKMGLDGATEALRWGVNDLGGTLMEESISRMAGSAHGVKLDPPQLIAAAHAAGRPAAERTTLYDIRDRHPLGVRA</sequence>
<evidence type="ECO:0000256" key="15">
    <source>
        <dbReference type="ARBA" id="ARBA00023239"/>
    </source>
</evidence>
<accession>A0AAU7ATK9</accession>
<comment type="similarity">
    <text evidence="4">In the C-terminal section; belongs to the radical SAM superfamily. CofH family.</text>
</comment>
<comment type="catalytic activity">
    <reaction evidence="17">
        <text>5-amino-5-(4-hydroxybenzyl)-6-(D-ribitylimino)-5,6-dihydrouracil + S-adenosyl-L-methionine = 7,8-didemethyl-8-hydroxy-5-deazariboflavin + 5'-deoxyadenosine + L-methionine + NH4(+) + H(+)</text>
        <dbReference type="Rhea" id="RHEA:55204"/>
        <dbReference type="ChEBI" id="CHEBI:15378"/>
        <dbReference type="ChEBI" id="CHEBI:17319"/>
        <dbReference type="ChEBI" id="CHEBI:28938"/>
        <dbReference type="ChEBI" id="CHEBI:57844"/>
        <dbReference type="ChEBI" id="CHEBI:59789"/>
        <dbReference type="ChEBI" id="CHEBI:59904"/>
        <dbReference type="ChEBI" id="CHEBI:85936"/>
        <dbReference type="EC" id="4.3.1.32"/>
    </reaction>
</comment>
<keyword evidence="9" id="KW-0004">4Fe-4S</keyword>
<evidence type="ECO:0000256" key="3">
    <source>
        <dbReference type="ARBA" id="ARBA00004712"/>
    </source>
</evidence>
<feature type="domain" description="Radical SAM core" evidence="18">
    <location>
        <begin position="5"/>
        <end position="233"/>
    </location>
</feature>
<comment type="catalytic activity">
    <reaction evidence="16">
        <text>5-amino-6-(D-ribitylamino)uracil + L-tyrosine + S-adenosyl-L-methionine = 5-amino-5-(4-hydroxybenzyl)-6-(D-ribitylimino)-5,6-dihydrouracil + 2-iminoacetate + 5'-deoxyadenosine + L-methionine + H(+)</text>
        <dbReference type="Rhea" id="RHEA:55200"/>
        <dbReference type="ChEBI" id="CHEBI:15378"/>
        <dbReference type="ChEBI" id="CHEBI:15934"/>
        <dbReference type="ChEBI" id="CHEBI:17319"/>
        <dbReference type="ChEBI" id="CHEBI:57844"/>
        <dbReference type="ChEBI" id="CHEBI:58315"/>
        <dbReference type="ChEBI" id="CHEBI:59789"/>
        <dbReference type="ChEBI" id="CHEBI:77846"/>
        <dbReference type="ChEBI" id="CHEBI:85936"/>
        <dbReference type="EC" id="2.5.1.147"/>
    </reaction>
</comment>
<evidence type="ECO:0000256" key="10">
    <source>
        <dbReference type="ARBA" id="ARBA00022679"/>
    </source>
</evidence>
<dbReference type="Pfam" id="PF19288">
    <property type="entry name" value="CofH_C"/>
    <property type="match status" value="1"/>
</dbReference>
<evidence type="ECO:0000256" key="9">
    <source>
        <dbReference type="ARBA" id="ARBA00022485"/>
    </source>
</evidence>
<evidence type="ECO:0000256" key="12">
    <source>
        <dbReference type="ARBA" id="ARBA00022723"/>
    </source>
</evidence>
<dbReference type="GO" id="GO:0051539">
    <property type="term" value="F:4 iron, 4 sulfur cluster binding"/>
    <property type="evidence" value="ECO:0007669"/>
    <property type="project" value="UniProtKB-KW"/>
</dbReference>
<dbReference type="CDD" id="cd01335">
    <property type="entry name" value="Radical_SAM"/>
    <property type="match status" value="2"/>
</dbReference>
<dbReference type="PANTHER" id="PTHR43076">
    <property type="entry name" value="FO SYNTHASE (COFH)"/>
    <property type="match status" value="1"/>
</dbReference>
<dbReference type="HAMAP" id="MF_01611">
    <property type="entry name" value="FO_synth_sub1"/>
    <property type="match status" value="1"/>
</dbReference>
<keyword evidence="10" id="KW-0808">Transferase</keyword>
<evidence type="ECO:0000256" key="6">
    <source>
        <dbReference type="ARBA" id="ARBA00012126"/>
    </source>
</evidence>
<dbReference type="SFLD" id="SFLDG01064">
    <property type="entry name" value="F420__menaquinone_cofactor_bio"/>
    <property type="match status" value="2"/>
</dbReference>
<dbReference type="AlphaFoldDB" id="A0AAU7ATK9"/>
<dbReference type="KEGG" id="parq:DSM112329_01794"/>
<dbReference type="NCBIfam" id="TIGR03551">
    <property type="entry name" value="F420_cofH"/>
    <property type="match status" value="1"/>
</dbReference>
<dbReference type="InterPro" id="IPR019939">
    <property type="entry name" value="CofG_family"/>
</dbReference>
<dbReference type="InterPro" id="IPR013785">
    <property type="entry name" value="Aldolase_TIM"/>
</dbReference>
<evidence type="ECO:0000256" key="2">
    <source>
        <dbReference type="ARBA" id="ARBA00003692"/>
    </source>
</evidence>
<feature type="domain" description="Radical SAM core" evidence="18">
    <location>
        <begin position="418"/>
        <end position="656"/>
    </location>
</feature>
<dbReference type="SUPFAM" id="SSF102114">
    <property type="entry name" value="Radical SAM enzymes"/>
    <property type="match status" value="2"/>
</dbReference>
<evidence type="ECO:0000259" key="18">
    <source>
        <dbReference type="PROSITE" id="PS51918"/>
    </source>
</evidence>
<keyword evidence="13" id="KW-0408">Iron</keyword>
<evidence type="ECO:0000256" key="5">
    <source>
        <dbReference type="ARBA" id="ARBA00010826"/>
    </source>
</evidence>
<comment type="similarity">
    <text evidence="5">In the N-terminal section; belongs to the radical SAM superfamily. CofG family.</text>
</comment>
<evidence type="ECO:0000256" key="11">
    <source>
        <dbReference type="ARBA" id="ARBA00022691"/>
    </source>
</evidence>
<dbReference type="InterPro" id="IPR020050">
    <property type="entry name" value="FO_synthase_su2"/>
</dbReference>
<gene>
    <name evidence="19" type="primary">fbiC</name>
    <name evidence="19" type="ORF">DSM112329_01794</name>
</gene>
<keyword evidence="12" id="KW-0479">Metal-binding</keyword>
<dbReference type="HAMAP" id="MF_01612">
    <property type="entry name" value="FO_synth_sub2"/>
    <property type="match status" value="1"/>
</dbReference>
<evidence type="ECO:0000256" key="7">
    <source>
        <dbReference type="ARBA" id="ARBA00012289"/>
    </source>
</evidence>
<dbReference type="InterPro" id="IPR006638">
    <property type="entry name" value="Elp3/MiaA/NifB-like_rSAM"/>
</dbReference>
<dbReference type="InterPro" id="IPR019940">
    <property type="entry name" value="CofH_family"/>
</dbReference>
<comment type="function">
    <text evidence="2">Catalyzes the radical-mediated synthesis of 7,8-didemethyl-8-hydroxy-5-deazariboflavin (FO) from 5-amino-6-(D-ribitylamino)uracil and L-tyrosine.</text>
</comment>
<dbReference type="EMBL" id="CP114014">
    <property type="protein sequence ID" value="XAY04956.1"/>
    <property type="molecule type" value="Genomic_DNA"/>
</dbReference>
<dbReference type="SFLD" id="SFLDS00029">
    <property type="entry name" value="Radical_SAM"/>
    <property type="match status" value="2"/>
</dbReference>
<keyword evidence="15" id="KW-0456">Lyase</keyword>
<dbReference type="InterPro" id="IPR045567">
    <property type="entry name" value="CofH/MnqC-like_C"/>
</dbReference>
<dbReference type="SFLD" id="SFLDG01389">
    <property type="entry name" value="menaquinone_synthsis_involved"/>
    <property type="match status" value="1"/>
</dbReference>
<dbReference type="InterPro" id="IPR034405">
    <property type="entry name" value="F420"/>
</dbReference>
<comment type="cofactor">
    <cofactor evidence="1">
        <name>[4Fe-4S] cluster</name>
        <dbReference type="ChEBI" id="CHEBI:49883"/>
    </cofactor>
</comment>
<keyword evidence="14" id="KW-0411">Iron-sulfur</keyword>
<dbReference type="SFLD" id="SFLDG01388">
    <property type="entry name" value="7_8-didemethyl-8-hydroxy-5-dea"/>
    <property type="match status" value="2"/>
</dbReference>
<dbReference type="NCBIfam" id="TIGR03550">
    <property type="entry name" value="F420_cofG"/>
    <property type="match status" value="1"/>
</dbReference>
<evidence type="ECO:0000256" key="14">
    <source>
        <dbReference type="ARBA" id="ARBA00023014"/>
    </source>
</evidence>
<evidence type="ECO:0000256" key="16">
    <source>
        <dbReference type="ARBA" id="ARBA00048468"/>
    </source>
</evidence>
<evidence type="ECO:0000256" key="17">
    <source>
        <dbReference type="ARBA" id="ARBA00048974"/>
    </source>
</evidence>
<evidence type="ECO:0000256" key="4">
    <source>
        <dbReference type="ARBA" id="ARBA00010051"/>
    </source>
</evidence>
<evidence type="ECO:0000256" key="13">
    <source>
        <dbReference type="ARBA" id="ARBA00023004"/>
    </source>
</evidence>
<dbReference type="GO" id="GO:0046872">
    <property type="term" value="F:metal ion binding"/>
    <property type="evidence" value="ECO:0007669"/>
    <property type="project" value="UniProtKB-KW"/>
</dbReference>
<dbReference type="EC" id="2.5.1.147" evidence="7"/>
<dbReference type="NCBIfam" id="TIGR00423">
    <property type="entry name" value="CofH family radical SAM protein"/>
    <property type="match status" value="1"/>
</dbReference>
<dbReference type="Pfam" id="PF04055">
    <property type="entry name" value="Radical_SAM"/>
    <property type="match status" value="2"/>
</dbReference>
<dbReference type="NCBIfam" id="NF004884">
    <property type="entry name" value="PRK06245.1"/>
    <property type="match status" value="1"/>
</dbReference>
<protein>
    <recommendedName>
        <fullName evidence="8">FO synthase</fullName>
        <ecNumber evidence="7">2.5.1.147</ecNumber>
        <ecNumber evidence="6">4.3.1.32</ecNumber>
    </recommendedName>
</protein>
<dbReference type="Gene3D" id="3.20.20.70">
    <property type="entry name" value="Aldolase class I"/>
    <property type="match status" value="2"/>
</dbReference>
<evidence type="ECO:0000256" key="1">
    <source>
        <dbReference type="ARBA" id="ARBA00001966"/>
    </source>
</evidence>
<proteinExistence type="inferred from homology"/>
<reference evidence="19" key="1">
    <citation type="submission" date="2022-12" db="EMBL/GenBank/DDBJ databases">
        <title>Paraconexibacter alkalitolerans sp. nov. and Baekduia alba sp. nov., isolated from soil and emended description of the genera Paraconexibacter (Chun et al., 2020) and Baekduia (An et al., 2020).</title>
        <authorList>
            <person name="Vieira S."/>
            <person name="Huber K.J."/>
            <person name="Geppert A."/>
            <person name="Wolf J."/>
            <person name="Neumann-Schaal M."/>
            <person name="Muesken M."/>
            <person name="Overmann J."/>
        </authorList>
    </citation>
    <scope>NUCLEOTIDE SEQUENCE</scope>
    <source>
        <strain evidence="19">AEG42_29</strain>
    </source>
</reference>
<comment type="pathway">
    <text evidence="3">Cofactor biosynthesis; coenzyme F0 biosynthesis.</text>
</comment>
<name>A0AAU7ATK9_9ACTN</name>
<dbReference type="InterPro" id="IPR058240">
    <property type="entry name" value="rSAM_sf"/>
</dbReference>
<dbReference type="RefSeq" id="WP_354701478.1">
    <property type="nucleotide sequence ID" value="NZ_CP114014.1"/>
</dbReference>
<dbReference type="PROSITE" id="PS51918">
    <property type="entry name" value="RADICAL_SAM"/>
    <property type="match status" value="2"/>
</dbReference>
<dbReference type="GO" id="GO:0044689">
    <property type="term" value="F:7,8-didemethyl-8-hydroxy-5-deazariboflavin synthase activity"/>
    <property type="evidence" value="ECO:0007669"/>
    <property type="project" value="UniProtKB-EC"/>
</dbReference>
<dbReference type="SMART" id="SM00729">
    <property type="entry name" value="Elp3"/>
    <property type="match status" value="1"/>
</dbReference>
<keyword evidence="11" id="KW-0949">S-adenosyl-L-methionine</keyword>
<evidence type="ECO:0000256" key="8">
    <source>
        <dbReference type="ARBA" id="ARBA00022220"/>
    </source>
</evidence>
<dbReference type="InterPro" id="IPR007197">
    <property type="entry name" value="rSAM"/>
</dbReference>
<dbReference type="GO" id="GO:0141093">
    <property type="term" value="F:5-amino-6-(D-ribitylamino)uracil--L-tyrosine 4-hydroxyphenyl transferase activity"/>
    <property type="evidence" value="ECO:0007669"/>
    <property type="project" value="UniProtKB-EC"/>
</dbReference>
<dbReference type="SFLD" id="SFLDF00294">
    <property type="entry name" value="7_8-didemethyl-8-hydroxy-5-dea"/>
    <property type="match status" value="1"/>
</dbReference>
<dbReference type="PANTHER" id="PTHR43076:SF1">
    <property type="entry name" value="LIPOYL SYNTHASE 2"/>
    <property type="match status" value="1"/>
</dbReference>
<dbReference type="EC" id="4.3.1.32" evidence="6"/>
<evidence type="ECO:0000313" key="19">
    <source>
        <dbReference type="EMBL" id="XAY04956.1"/>
    </source>
</evidence>
<organism evidence="19">
    <name type="scientific">Paraconexibacter sp. AEG42_29</name>
    <dbReference type="NCBI Taxonomy" id="2997339"/>
    <lineage>
        <taxon>Bacteria</taxon>
        <taxon>Bacillati</taxon>
        <taxon>Actinomycetota</taxon>
        <taxon>Thermoleophilia</taxon>
        <taxon>Solirubrobacterales</taxon>
        <taxon>Paraconexibacteraceae</taxon>
        <taxon>Paraconexibacter</taxon>
    </lineage>
</organism>